<keyword evidence="6" id="KW-1185">Reference proteome</keyword>
<name>N2AZ97_9FIRM</name>
<dbReference type="HOGENOM" id="CLU_013985_40_1_9"/>
<dbReference type="eggNOG" id="COG1670">
    <property type="taxonomic scope" value="Bacteria"/>
</dbReference>
<feature type="domain" description="N-acetyltransferase" evidence="4">
    <location>
        <begin position="51"/>
        <end position="220"/>
    </location>
</feature>
<keyword evidence="2" id="KW-0012">Acyltransferase</keyword>
<dbReference type="GO" id="GO:0005737">
    <property type="term" value="C:cytoplasm"/>
    <property type="evidence" value="ECO:0007669"/>
    <property type="project" value="TreeGrafter"/>
</dbReference>
<keyword evidence="1" id="KW-0808">Transferase</keyword>
<dbReference type="InterPro" id="IPR016181">
    <property type="entry name" value="Acyl_CoA_acyltransferase"/>
</dbReference>
<dbReference type="SUPFAM" id="SSF55729">
    <property type="entry name" value="Acyl-CoA N-acyltransferases (Nat)"/>
    <property type="match status" value="1"/>
</dbReference>
<evidence type="ECO:0000313" key="5">
    <source>
        <dbReference type="EMBL" id="EMZ29764.1"/>
    </source>
</evidence>
<evidence type="ECO:0000259" key="4">
    <source>
        <dbReference type="PROSITE" id="PS51186"/>
    </source>
</evidence>
<dbReference type="EMBL" id="AQFT01000054">
    <property type="protein sequence ID" value="EMZ29764.1"/>
    <property type="molecule type" value="Genomic_DNA"/>
</dbReference>
<dbReference type="AlphaFoldDB" id="N2AZ97"/>
<dbReference type="PROSITE" id="PS51186">
    <property type="entry name" value="GNAT"/>
    <property type="match status" value="1"/>
</dbReference>
<dbReference type="Proteomes" id="UP000012589">
    <property type="component" value="Unassembled WGS sequence"/>
</dbReference>
<evidence type="ECO:0000313" key="6">
    <source>
        <dbReference type="Proteomes" id="UP000012589"/>
    </source>
</evidence>
<comment type="similarity">
    <text evidence="3">Belongs to the acetyltransferase family. RimJ subfamily.</text>
</comment>
<evidence type="ECO:0000256" key="2">
    <source>
        <dbReference type="ARBA" id="ARBA00023315"/>
    </source>
</evidence>
<dbReference type="GO" id="GO:0008999">
    <property type="term" value="F:protein-N-terminal-alanine acetyltransferase activity"/>
    <property type="evidence" value="ECO:0007669"/>
    <property type="project" value="TreeGrafter"/>
</dbReference>
<dbReference type="InterPro" id="IPR000182">
    <property type="entry name" value="GNAT_dom"/>
</dbReference>
<reference evidence="5 6" key="1">
    <citation type="journal article" date="2014" name="Genome Announc.">
        <title>Draft genome sequences of the altered schaedler flora, a defined bacterial community from gnotobiotic mice.</title>
        <authorList>
            <person name="Wannemuehler M.J."/>
            <person name="Overstreet A.M."/>
            <person name="Ward D.V."/>
            <person name="Phillips G.J."/>
        </authorList>
    </citation>
    <scope>NUCLEOTIDE SEQUENCE [LARGE SCALE GENOMIC DNA]</scope>
    <source>
        <strain evidence="5 6">ASF492</strain>
    </source>
</reference>
<evidence type="ECO:0000256" key="1">
    <source>
        <dbReference type="ARBA" id="ARBA00022679"/>
    </source>
</evidence>
<dbReference type="Pfam" id="PF13302">
    <property type="entry name" value="Acetyltransf_3"/>
    <property type="match status" value="1"/>
</dbReference>
<evidence type="ECO:0000256" key="3">
    <source>
        <dbReference type="ARBA" id="ARBA00038502"/>
    </source>
</evidence>
<dbReference type="Gene3D" id="3.40.630.30">
    <property type="match status" value="1"/>
</dbReference>
<organism evidence="5 6">
    <name type="scientific">Eubacterium plexicaudatum ASF492</name>
    <dbReference type="NCBI Taxonomy" id="1235802"/>
    <lineage>
        <taxon>Bacteria</taxon>
        <taxon>Bacillati</taxon>
        <taxon>Bacillota</taxon>
        <taxon>Clostridia</taxon>
        <taxon>Eubacteriales</taxon>
        <taxon>Eubacteriaceae</taxon>
        <taxon>Eubacterium</taxon>
    </lineage>
</organism>
<sequence length="220" mass="26147">MRKIFNRQSCDRIASKYGKYCNSSMGYPNCYKVLATEVTMKFYYETDRLILKVLDGTYAEDILRFYAANRELFELCEAERPENFYTEAYQRRVLDYEFQMCVKQSGVRFWVYKKTDPAHVIGTVCFRNIIRHIYQSCEVGYKFDPLVWHHGYAYESLHKCIDIAFYEMNLHRMTAHIMPDNTASIHLVERSGFELEGIARKSALIRGVWEDHFIYAILRP</sequence>
<dbReference type="InterPro" id="IPR051531">
    <property type="entry name" value="N-acetyltransferase"/>
</dbReference>
<dbReference type="PANTHER" id="PTHR43792">
    <property type="entry name" value="GNAT FAMILY, PUTATIVE (AFU_ORTHOLOGUE AFUA_3G00765)-RELATED-RELATED"/>
    <property type="match status" value="1"/>
</dbReference>
<dbReference type="STRING" id="1235802.C823_01728"/>
<protein>
    <recommendedName>
        <fullName evidence="4">N-acetyltransferase domain-containing protein</fullName>
    </recommendedName>
</protein>
<gene>
    <name evidence="5" type="ORF">C823_01728</name>
</gene>
<accession>N2AZ97</accession>
<dbReference type="OrthoDB" id="9795206at2"/>
<comment type="caution">
    <text evidence="5">The sequence shown here is derived from an EMBL/GenBank/DDBJ whole genome shotgun (WGS) entry which is preliminary data.</text>
</comment>
<dbReference type="PATRIC" id="fig|1235802.3.peg.1837"/>
<dbReference type="PANTHER" id="PTHR43792:SF8">
    <property type="entry name" value="[RIBOSOMAL PROTEIN US5]-ALANINE N-ACETYLTRANSFERASE"/>
    <property type="match status" value="1"/>
</dbReference>
<proteinExistence type="inferred from homology"/>